<accession>A0ACC3AL41</accession>
<keyword evidence="2" id="KW-1185">Reference proteome</keyword>
<name>A0ACC3AL41_9EURO</name>
<organism evidence="1 2">
    <name type="scientific">Aspergillus melleus</name>
    <dbReference type="NCBI Taxonomy" id="138277"/>
    <lineage>
        <taxon>Eukaryota</taxon>
        <taxon>Fungi</taxon>
        <taxon>Dikarya</taxon>
        <taxon>Ascomycota</taxon>
        <taxon>Pezizomycotina</taxon>
        <taxon>Eurotiomycetes</taxon>
        <taxon>Eurotiomycetidae</taxon>
        <taxon>Eurotiales</taxon>
        <taxon>Aspergillaceae</taxon>
        <taxon>Aspergillus</taxon>
        <taxon>Aspergillus subgen. Circumdati</taxon>
    </lineage>
</organism>
<proteinExistence type="predicted"/>
<gene>
    <name evidence="1" type="ORF">N8T08_003349</name>
</gene>
<reference evidence="1 2" key="1">
    <citation type="journal article" date="2023" name="ACS Omega">
        <title>Identification of the Neoaspergillic Acid Biosynthesis Gene Cluster by Establishing an In Vitro CRISPR-Ribonucleoprotein Genetic System in Aspergillus melleus.</title>
        <authorList>
            <person name="Yuan B."/>
            <person name="Grau M.F."/>
            <person name="Murata R.M."/>
            <person name="Torok T."/>
            <person name="Venkateswaran K."/>
            <person name="Stajich J.E."/>
            <person name="Wang C.C.C."/>
        </authorList>
    </citation>
    <scope>NUCLEOTIDE SEQUENCE [LARGE SCALE GENOMIC DNA]</scope>
    <source>
        <strain evidence="1 2">IMV 1140</strain>
    </source>
</reference>
<sequence length="151" mass="17102">EIVDRVREFVDQAEEWSRICRPGVEIVDRDREFVDQDGGTLDQDDEWAMKIYRVRGMVDQGLKSSTRSETSSTGSEDSSTRTAGCRLGGGIVVLRTKYRDVPMGIDSTRLGWMGVLRWKAWIRLGCPEGISRLYGFGSDSSVFFLLSRVLR</sequence>
<protein>
    <submittedName>
        <fullName evidence="1">Uncharacterized protein</fullName>
    </submittedName>
</protein>
<dbReference type="Proteomes" id="UP001177260">
    <property type="component" value="Unassembled WGS sequence"/>
</dbReference>
<feature type="non-terminal residue" evidence="1">
    <location>
        <position position="1"/>
    </location>
</feature>
<evidence type="ECO:0000313" key="1">
    <source>
        <dbReference type="EMBL" id="KAK1138250.1"/>
    </source>
</evidence>
<evidence type="ECO:0000313" key="2">
    <source>
        <dbReference type="Proteomes" id="UP001177260"/>
    </source>
</evidence>
<comment type="caution">
    <text evidence="1">The sequence shown here is derived from an EMBL/GenBank/DDBJ whole genome shotgun (WGS) entry which is preliminary data.</text>
</comment>
<dbReference type="EMBL" id="JAOPJF010000192">
    <property type="protein sequence ID" value="KAK1138250.1"/>
    <property type="molecule type" value="Genomic_DNA"/>
</dbReference>